<dbReference type="GO" id="GO:0008422">
    <property type="term" value="F:beta-glucosidase activity"/>
    <property type="evidence" value="ECO:0007669"/>
    <property type="project" value="UniProtKB-EC"/>
</dbReference>
<dbReference type="InterPro" id="IPR001360">
    <property type="entry name" value="Glyco_hydro_1"/>
</dbReference>
<gene>
    <name evidence="13" type="ORF">SAMN05444354_110272</name>
</gene>
<evidence type="ECO:0000313" key="13">
    <source>
        <dbReference type="EMBL" id="SEM02449.1"/>
    </source>
</evidence>
<reference evidence="14" key="1">
    <citation type="submission" date="2016-10" db="EMBL/GenBank/DDBJ databases">
        <authorList>
            <person name="Varghese N."/>
            <person name="Submissions S."/>
        </authorList>
    </citation>
    <scope>NUCLEOTIDE SEQUENCE [LARGE SCALE GENOMIC DNA]</scope>
    <source>
        <strain evidence="14">DSM 17044</strain>
    </source>
</reference>
<dbReference type="PROSITE" id="PS00572">
    <property type="entry name" value="GLYCOSYL_HYDROL_F1_1"/>
    <property type="match status" value="1"/>
</dbReference>
<feature type="binding site" evidence="10">
    <location>
        <begin position="415"/>
        <end position="416"/>
    </location>
    <ligand>
        <name>substrate</name>
    </ligand>
</feature>
<dbReference type="OrthoDB" id="9765195at2"/>
<protein>
    <recommendedName>
        <fullName evidence="3 12">Beta-glucosidase</fullName>
        <ecNumber evidence="3 12">3.2.1.21</ecNumber>
    </recommendedName>
</protein>
<evidence type="ECO:0000313" key="14">
    <source>
        <dbReference type="Proteomes" id="UP000182719"/>
    </source>
</evidence>
<keyword evidence="14" id="KW-1185">Reference proteome</keyword>
<evidence type="ECO:0000256" key="11">
    <source>
        <dbReference type="PROSITE-ProRule" id="PRU10055"/>
    </source>
</evidence>
<dbReference type="GO" id="GO:0030245">
    <property type="term" value="P:cellulose catabolic process"/>
    <property type="evidence" value="ECO:0007669"/>
    <property type="project" value="UniProtKB-KW"/>
</dbReference>
<keyword evidence="5" id="KW-0136">Cellulose degradation</keyword>
<evidence type="ECO:0000256" key="12">
    <source>
        <dbReference type="RuleBase" id="RU361175"/>
    </source>
</evidence>
<dbReference type="InterPro" id="IPR017736">
    <property type="entry name" value="Glyco_hydro_1_beta-glucosidase"/>
</dbReference>
<dbReference type="EMBL" id="FOAP01000010">
    <property type="protein sequence ID" value="SEM02449.1"/>
    <property type="molecule type" value="Genomic_DNA"/>
</dbReference>
<dbReference type="NCBIfam" id="TIGR03356">
    <property type="entry name" value="BGL"/>
    <property type="match status" value="1"/>
</dbReference>
<keyword evidence="6" id="KW-0119">Carbohydrate metabolism</keyword>
<feature type="active site" description="Proton donor" evidence="9">
    <location>
        <position position="166"/>
    </location>
</feature>
<evidence type="ECO:0000256" key="5">
    <source>
        <dbReference type="ARBA" id="ARBA00023001"/>
    </source>
</evidence>
<dbReference type="PANTHER" id="PTHR10353:SF36">
    <property type="entry name" value="LP05116P"/>
    <property type="match status" value="1"/>
</dbReference>
<evidence type="ECO:0000256" key="9">
    <source>
        <dbReference type="PIRSR" id="PIRSR617736-1"/>
    </source>
</evidence>
<keyword evidence="7 12" id="KW-0326">Glycosidase</keyword>
<dbReference type="EC" id="3.2.1.21" evidence="3 12"/>
<evidence type="ECO:0000256" key="6">
    <source>
        <dbReference type="ARBA" id="ARBA00023277"/>
    </source>
</evidence>
<dbReference type="SUPFAM" id="SSF51445">
    <property type="entry name" value="(Trans)glycosidases"/>
    <property type="match status" value="1"/>
</dbReference>
<name>A0A1H7V098_STIAU</name>
<feature type="binding site" evidence="10">
    <location>
        <position position="165"/>
    </location>
    <ligand>
        <name>substrate</name>
    </ligand>
</feature>
<evidence type="ECO:0000256" key="2">
    <source>
        <dbReference type="ARBA" id="ARBA00010838"/>
    </source>
</evidence>
<dbReference type="FunFam" id="3.20.20.80:FF:000004">
    <property type="entry name" value="Beta-glucosidase 6-phospho-beta-glucosidase"/>
    <property type="match status" value="1"/>
</dbReference>
<proteinExistence type="inferred from homology"/>
<evidence type="ECO:0000256" key="7">
    <source>
        <dbReference type="ARBA" id="ARBA00023295"/>
    </source>
</evidence>
<feature type="binding site" evidence="10">
    <location>
        <position position="301"/>
    </location>
    <ligand>
        <name>substrate</name>
    </ligand>
</feature>
<dbReference type="Gene3D" id="3.20.20.80">
    <property type="entry name" value="Glycosidases"/>
    <property type="match status" value="1"/>
</dbReference>
<dbReference type="GO" id="GO:0005829">
    <property type="term" value="C:cytosol"/>
    <property type="evidence" value="ECO:0007669"/>
    <property type="project" value="TreeGrafter"/>
</dbReference>
<dbReference type="RefSeq" id="WP_075008223.1">
    <property type="nucleotide sequence ID" value="NZ_FOAP01000010.1"/>
</dbReference>
<dbReference type="InterPro" id="IPR018120">
    <property type="entry name" value="Glyco_hydro_1_AS"/>
</dbReference>
<dbReference type="AlphaFoldDB" id="A0A1H7V098"/>
<dbReference type="InterPro" id="IPR033132">
    <property type="entry name" value="GH_1_N_CS"/>
</dbReference>
<dbReference type="PROSITE" id="PS00653">
    <property type="entry name" value="GLYCOSYL_HYDROL_F1_2"/>
    <property type="match status" value="1"/>
</dbReference>
<evidence type="ECO:0000256" key="3">
    <source>
        <dbReference type="ARBA" id="ARBA00012744"/>
    </source>
</evidence>
<evidence type="ECO:0000256" key="4">
    <source>
        <dbReference type="ARBA" id="ARBA00022801"/>
    </source>
</evidence>
<feature type="binding site" evidence="10">
    <location>
        <position position="20"/>
    </location>
    <ligand>
        <name>substrate</name>
    </ligand>
</feature>
<dbReference type="InterPro" id="IPR017853">
    <property type="entry name" value="GH"/>
</dbReference>
<feature type="binding site" evidence="10">
    <location>
        <position position="408"/>
    </location>
    <ligand>
        <name>substrate</name>
    </ligand>
</feature>
<dbReference type="PANTHER" id="PTHR10353">
    <property type="entry name" value="GLYCOSYL HYDROLASE"/>
    <property type="match status" value="1"/>
</dbReference>
<feature type="active site" description="Nucleophile" evidence="9 11">
    <location>
        <position position="361"/>
    </location>
</feature>
<dbReference type="PRINTS" id="PR00131">
    <property type="entry name" value="GLHYDRLASE1"/>
</dbReference>
<comment type="catalytic activity">
    <reaction evidence="1 12">
        <text>Hydrolysis of terminal, non-reducing beta-D-glucosyl residues with release of beta-D-glucose.</text>
        <dbReference type="EC" id="3.2.1.21"/>
    </reaction>
</comment>
<comment type="similarity">
    <text evidence="2 12">Belongs to the glycosyl hydrolase 1 family.</text>
</comment>
<feature type="binding site" evidence="10">
    <location>
        <position position="121"/>
    </location>
    <ligand>
        <name>substrate</name>
    </ligand>
</feature>
<organism evidence="13 14">
    <name type="scientific">Stigmatella aurantiaca</name>
    <dbReference type="NCBI Taxonomy" id="41"/>
    <lineage>
        <taxon>Bacteria</taxon>
        <taxon>Pseudomonadati</taxon>
        <taxon>Myxococcota</taxon>
        <taxon>Myxococcia</taxon>
        <taxon>Myxococcales</taxon>
        <taxon>Cystobacterineae</taxon>
        <taxon>Archangiaceae</taxon>
        <taxon>Stigmatella</taxon>
    </lineage>
</organism>
<evidence type="ECO:0000256" key="1">
    <source>
        <dbReference type="ARBA" id="ARBA00000448"/>
    </source>
</evidence>
<accession>A0A1H7V098</accession>
<keyword evidence="4 12" id="KW-0378">Hydrolase</keyword>
<dbReference type="Pfam" id="PF00232">
    <property type="entry name" value="Glyco_hydro_1"/>
    <property type="match status" value="1"/>
</dbReference>
<keyword evidence="8" id="KW-0624">Polysaccharide degradation</keyword>
<evidence type="ECO:0000256" key="8">
    <source>
        <dbReference type="ARBA" id="ARBA00023326"/>
    </source>
</evidence>
<dbReference type="Proteomes" id="UP000182719">
    <property type="component" value="Unassembled WGS sequence"/>
</dbReference>
<evidence type="ECO:0000256" key="10">
    <source>
        <dbReference type="PIRSR" id="PIRSR617736-2"/>
    </source>
</evidence>
<sequence>MTTLRFPTEFVWGVATSSYQIEGAALEDGRGESIWDRFSKTPGKVRDGTNGDVACDHYHRFREDIALMKSLGIRHYRFSVAWPRILPAGRGKVNQAGLDFYGRLVDALLEAGIEPFVTLYHWDLPQALQDEGGWAKRSTAEAFAEYAGVVAKFLGSRVKKWITHNEPWCAGILSHQLGIHAPGLKDYRTALAASHHLLLSHGLAVPIIRAASPGAEVGITLNLTPSEPASPSAADHDAARHFDGHFNRWFLDPLFGRRYPVDIVADYIAAGHLPPEGLTVVQPGDFEAIAVKCDFLGINYYNRTVLRSDKVPEAQNEPRQVFLAPEKEWTEMGWEVHPNGLRDTLLRVHLDYRPRKIYVTENGASYSTPPGADGRVKDEQRLAFLRDHFAAAHRAMEAGVPLAGYFVWSLMDNFEWDRGYSQRFGIVWVDYKTQQRIPKDSALWYRGVIAENAVQVP</sequence>